<proteinExistence type="predicted"/>
<dbReference type="Proteomes" id="UP001500274">
    <property type="component" value="Unassembled WGS sequence"/>
</dbReference>
<sequence length="142" mass="15598">MRDRIQELVGERRRRIDEVLTVVEHDQSRCLGEDVGEEIERISGRMFTEQQGASDGEGHAPRILETVESDEPGDHRGRGRELVGGALGQTRLADPAHAGERHEAAGAQQRADRVELGPAAHELAARFGDHPDPFVCTDYASP</sequence>
<feature type="region of interest" description="Disordered" evidence="1">
    <location>
        <begin position="116"/>
        <end position="142"/>
    </location>
</feature>
<comment type="caution">
    <text evidence="2">The sequence shown here is derived from an EMBL/GenBank/DDBJ whole genome shotgun (WGS) entry which is preliminary data.</text>
</comment>
<evidence type="ECO:0000313" key="2">
    <source>
        <dbReference type="EMBL" id="GAA2590901.1"/>
    </source>
</evidence>
<evidence type="ECO:0000313" key="3">
    <source>
        <dbReference type="Proteomes" id="UP001500274"/>
    </source>
</evidence>
<accession>A0ABN3PNA3</accession>
<organism evidence="2 3">
    <name type="scientific">Microbacterium binotii</name>
    <dbReference type="NCBI Taxonomy" id="462710"/>
    <lineage>
        <taxon>Bacteria</taxon>
        <taxon>Bacillati</taxon>
        <taxon>Actinomycetota</taxon>
        <taxon>Actinomycetes</taxon>
        <taxon>Micrococcales</taxon>
        <taxon>Microbacteriaceae</taxon>
        <taxon>Microbacterium</taxon>
    </lineage>
</organism>
<keyword evidence="3" id="KW-1185">Reference proteome</keyword>
<feature type="region of interest" description="Disordered" evidence="1">
    <location>
        <begin position="46"/>
        <end position="79"/>
    </location>
</feature>
<protein>
    <submittedName>
        <fullName evidence="2">Uncharacterized protein</fullName>
    </submittedName>
</protein>
<feature type="compositionally biased region" description="Basic and acidic residues" evidence="1">
    <location>
        <begin position="123"/>
        <end position="132"/>
    </location>
</feature>
<gene>
    <name evidence="2" type="ORF">GCM10009862_31550</name>
</gene>
<reference evidence="2 3" key="1">
    <citation type="journal article" date="2019" name="Int. J. Syst. Evol. Microbiol.">
        <title>The Global Catalogue of Microorganisms (GCM) 10K type strain sequencing project: providing services to taxonomists for standard genome sequencing and annotation.</title>
        <authorList>
            <consortium name="The Broad Institute Genomics Platform"/>
            <consortium name="The Broad Institute Genome Sequencing Center for Infectious Disease"/>
            <person name="Wu L."/>
            <person name="Ma J."/>
        </authorList>
    </citation>
    <scope>NUCLEOTIDE SEQUENCE [LARGE SCALE GENOMIC DNA]</scope>
    <source>
        <strain evidence="2 3">JCM 16365</strain>
    </source>
</reference>
<name>A0ABN3PNA3_9MICO</name>
<evidence type="ECO:0000256" key="1">
    <source>
        <dbReference type="SAM" id="MobiDB-lite"/>
    </source>
</evidence>
<dbReference type="EMBL" id="BAAARI010000038">
    <property type="protein sequence ID" value="GAA2590901.1"/>
    <property type="molecule type" value="Genomic_DNA"/>
</dbReference>